<evidence type="ECO:0000313" key="6">
    <source>
        <dbReference type="EMBL" id="MFB9462984.1"/>
    </source>
</evidence>
<keyword evidence="7" id="KW-1185">Reference proteome</keyword>
<evidence type="ECO:0000256" key="5">
    <source>
        <dbReference type="SAM" id="MobiDB-lite"/>
    </source>
</evidence>
<keyword evidence="2" id="KW-0333">Golgi apparatus</keyword>
<evidence type="ECO:0000256" key="1">
    <source>
        <dbReference type="ARBA" id="ARBA00004255"/>
    </source>
</evidence>
<protein>
    <submittedName>
        <fullName evidence="6">GPP34 family phosphoprotein</fullName>
    </submittedName>
</protein>
<evidence type="ECO:0000256" key="4">
    <source>
        <dbReference type="ARBA" id="ARBA00023136"/>
    </source>
</evidence>
<comment type="subcellular location">
    <subcellularLocation>
        <location evidence="1">Golgi apparatus membrane</location>
        <topology evidence="1">Peripheral membrane protein</topology>
        <orientation evidence="1">Cytoplasmic side</orientation>
    </subcellularLocation>
</comment>
<dbReference type="InterPro" id="IPR008628">
    <property type="entry name" value="GPP34-like"/>
</dbReference>
<dbReference type="Pfam" id="PF05719">
    <property type="entry name" value="GPP34"/>
    <property type="match status" value="1"/>
</dbReference>
<reference evidence="6 7" key="1">
    <citation type="submission" date="2024-09" db="EMBL/GenBank/DDBJ databases">
        <authorList>
            <person name="Sun Q."/>
            <person name="Mori K."/>
        </authorList>
    </citation>
    <scope>NUCLEOTIDE SEQUENCE [LARGE SCALE GENOMIC DNA]</scope>
    <source>
        <strain evidence="6 7">JCM 6917</strain>
    </source>
</reference>
<name>A0ABV5MZC6_9ACTN</name>
<evidence type="ECO:0000256" key="3">
    <source>
        <dbReference type="ARBA" id="ARBA00023121"/>
    </source>
</evidence>
<organism evidence="6 7">
    <name type="scientific">Streptomyces cinereospinus</name>
    <dbReference type="NCBI Taxonomy" id="285561"/>
    <lineage>
        <taxon>Bacteria</taxon>
        <taxon>Bacillati</taxon>
        <taxon>Actinomycetota</taxon>
        <taxon>Actinomycetes</taxon>
        <taxon>Kitasatosporales</taxon>
        <taxon>Streptomycetaceae</taxon>
        <taxon>Streptomyces</taxon>
    </lineage>
</organism>
<proteinExistence type="predicted"/>
<dbReference type="InterPro" id="IPR038261">
    <property type="entry name" value="GPP34-like_sf"/>
</dbReference>
<feature type="region of interest" description="Disordered" evidence="5">
    <location>
        <begin position="105"/>
        <end position="132"/>
    </location>
</feature>
<keyword evidence="3" id="KW-0446">Lipid-binding</keyword>
<keyword evidence="4" id="KW-0472">Membrane</keyword>
<evidence type="ECO:0000256" key="2">
    <source>
        <dbReference type="ARBA" id="ARBA00023034"/>
    </source>
</evidence>
<accession>A0ABV5MZC6</accession>
<evidence type="ECO:0000313" key="7">
    <source>
        <dbReference type="Proteomes" id="UP001589709"/>
    </source>
</evidence>
<dbReference type="Gene3D" id="1.10.3630.10">
    <property type="entry name" value="yeast vps74-n-term truncation variant domain like"/>
    <property type="match status" value="1"/>
</dbReference>
<sequence length="201" mass="21407">MTTPLDLLIVALNLPSRREIGQGDLSLALAGAELLDLADAGVLTVEDDRLVPGTGQGTGDRLLDEAAAALVRRPPYETAEDWLWRRGRGLAQAYVAVLEQETPAGGGHRHWLRRRSEPATVADSPARRHADERWAAHEPVLVGLAGALGIEEPSAPGTGDAAGGPAVTVLAALGDALTELEAVRQRRRVEQDAFDNVWRAP</sequence>
<dbReference type="Proteomes" id="UP001589709">
    <property type="component" value="Unassembled WGS sequence"/>
</dbReference>
<dbReference type="EMBL" id="JBHMCY010000014">
    <property type="protein sequence ID" value="MFB9462984.1"/>
    <property type="molecule type" value="Genomic_DNA"/>
</dbReference>
<comment type="caution">
    <text evidence="6">The sequence shown here is derived from an EMBL/GenBank/DDBJ whole genome shotgun (WGS) entry which is preliminary data.</text>
</comment>
<dbReference type="RefSeq" id="WP_381344680.1">
    <property type="nucleotide sequence ID" value="NZ_JBHMCY010000014.1"/>
</dbReference>
<gene>
    <name evidence="6" type="ORF">ACFF45_09780</name>
</gene>